<evidence type="ECO:0000259" key="3">
    <source>
        <dbReference type="Pfam" id="PF12480"/>
    </source>
</evidence>
<dbReference type="InterPro" id="IPR022168">
    <property type="entry name" value="GARIL-like_Rab2B-bd"/>
</dbReference>
<feature type="compositionally biased region" description="Basic and acidic residues" evidence="2">
    <location>
        <begin position="395"/>
        <end position="406"/>
    </location>
</feature>
<comment type="similarity">
    <text evidence="1">Belongs to the GARIN family.</text>
</comment>
<reference evidence="4" key="1">
    <citation type="journal article" date="2021" name="Evol. Appl.">
        <title>The genome of the Pyrenean desman and the effects of bottlenecks and inbreeding on the genomic landscape of an endangered species.</title>
        <authorList>
            <person name="Escoda L."/>
            <person name="Castresana J."/>
        </authorList>
    </citation>
    <scope>NUCLEOTIDE SEQUENCE</scope>
    <source>
        <strain evidence="4">IBE-C5619</strain>
    </source>
</reference>
<feature type="compositionally biased region" description="Basic and acidic residues" evidence="2">
    <location>
        <begin position="545"/>
        <end position="557"/>
    </location>
</feature>
<feature type="compositionally biased region" description="Low complexity" evidence="2">
    <location>
        <begin position="498"/>
        <end position="508"/>
    </location>
</feature>
<dbReference type="Proteomes" id="UP000700334">
    <property type="component" value="Unassembled WGS sequence"/>
</dbReference>
<feature type="compositionally biased region" description="Basic and acidic residues" evidence="2">
    <location>
        <begin position="438"/>
        <end position="447"/>
    </location>
</feature>
<dbReference type="GO" id="GO:0005634">
    <property type="term" value="C:nucleus"/>
    <property type="evidence" value="ECO:0007669"/>
    <property type="project" value="TreeGrafter"/>
</dbReference>
<evidence type="ECO:0000256" key="2">
    <source>
        <dbReference type="SAM" id="MobiDB-lite"/>
    </source>
</evidence>
<evidence type="ECO:0000313" key="5">
    <source>
        <dbReference type="Proteomes" id="UP000700334"/>
    </source>
</evidence>
<gene>
    <name evidence="4" type="ORF">J0S82_018816</name>
</gene>
<sequence length="557" mass="58380">MAAARELPYHTAQSSAGAGMFNTAAGQLQRQLHRGEYDMFRHAPIFESDFVQVTKRGEVIDVHNRVRMVTVAVASTSPALPMPDVMLLARPAAGLEDPAGRAQARGKGRKGTKALELTRLLPLKFVRLSIHEREKQQLRLKFATGRSCYLQLCPPPGARDNLFAYWERLTYLLRPPLDSRSSTYALPAGELLGAPALDEEENCAGEAEGPGRGEQDQVSVRSLHGAPEVAGATSAAFSGGESIPQNAPKPIHVHYVSTSDASRAELSQDAAAGPVTEAAGEALAQLGWATVGAAEGPGGGRSSTAATAAARTALEGPNTAQPQAGATSQPLEAGVRAVTTGPEPAGQAIGEAARGPGRAGEGCDLSTLPEEEPGHDGEGRQCGPQGAVSHQGRRERREQREKERALRGRHRRADSRHKAADKAPRKLPGGRPVPARRAPRDEWKERGLGGGRRGLGHAPTAKESRASHKSARSVSTASSGSTARRLGRVSNLLRSVKASLSPRAAASPRGRDEDLRPAAGGLSAEAVVTGARTQQGPQAVGSAAPKDRDTAAVEAHS</sequence>
<dbReference type="OrthoDB" id="9942703at2759"/>
<keyword evidence="5" id="KW-1185">Reference proteome</keyword>
<name>A0A8J6DFH3_GALPY</name>
<dbReference type="PANTHER" id="PTHR22574">
    <property type="match status" value="1"/>
</dbReference>
<dbReference type="PANTHER" id="PTHR22574:SF15">
    <property type="entry name" value="GOLGI-ASSOCIATED RAB2 INTERACTOR PROTEIN 4"/>
    <property type="match status" value="1"/>
</dbReference>
<feature type="compositionally biased region" description="Low complexity" evidence="2">
    <location>
        <begin position="472"/>
        <end position="484"/>
    </location>
</feature>
<protein>
    <submittedName>
        <fullName evidence="4">Protein FAM71A</fullName>
    </submittedName>
</protein>
<evidence type="ECO:0000256" key="1">
    <source>
        <dbReference type="ARBA" id="ARBA00038379"/>
    </source>
</evidence>
<dbReference type="Pfam" id="PF12480">
    <property type="entry name" value="GARIL_Rab2_bd"/>
    <property type="match status" value="1"/>
</dbReference>
<organism evidence="4 5">
    <name type="scientific">Galemys pyrenaicus</name>
    <name type="common">Iberian desman</name>
    <name type="synonym">Pyrenean desman</name>
    <dbReference type="NCBI Taxonomy" id="202257"/>
    <lineage>
        <taxon>Eukaryota</taxon>
        <taxon>Metazoa</taxon>
        <taxon>Chordata</taxon>
        <taxon>Craniata</taxon>
        <taxon>Vertebrata</taxon>
        <taxon>Euteleostomi</taxon>
        <taxon>Mammalia</taxon>
        <taxon>Eutheria</taxon>
        <taxon>Laurasiatheria</taxon>
        <taxon>Eulipotyphla</taxon>
        <taxon>Talpidae</taxon>
        <taxon>Galemys</taxon>
    </lineage>
</organism>
<dbReference type="AlphaFoldDB" id="A0A8J6DFH3"/>
<dbReference type="EMBL" id="JAGFMF010012293">
    <property type="protein sequence ID" value="KAG8504428.1"/>
    <property type="molecule type" value="Genomic_DNA"/>
</dbReference>
<comment type="caution">
    <text evidence="4">The sequence shown here is derived from an EMBL/GenBank/DDBJ whole genome shotgun (WGS) entry which is preliminary data.</text>
</comment>
<evidence type="ECO:0000313" key="4">
    <source>
        <dbReference type="EMBL" id="KAG8504428.1"/>
    </source>
</evidence>
<proteinExistence type="inferred from homology"/>
<feature type="region of interest" description="Disordered" evidence="2">
    <location>
        <begin position="340"/>
        <end position="557"/>
    </location>
</feature>
<accession>A0A8J6DFH3</accession>
<feature type="domain" description="Golgi associated RAB2 interactor protein-like Rab2B-binding" evidence="3">
    <location>
        <begin position="115"/>
        <end position="182"/>
    </location>
</feature>